<dbReference type="Proteomes" id="UP000182692">
    <property type="component" value="Unassembled WGS sequence"/>
</dbReference>
<name>A0A1I5Y229_9GAMM</name>
<reference evidence="1 2" key="1">
    <citation type="submission" date="2016-10" db="EMBL/GenBank/DDBJ databases">
        <authorList>
            <person name="de Groot N.N."/>
        </authorList>
    </citation>
    <scope>NUCLEOTIDE SEQUENCE [LARGE SCALE GENOMIC DNA]</scope>
    <source>
        <strain evidence="1 2">DSM 15893</strain>
    </source>
</reference>
<sequence>MNQSNISYAYLQALPLGVIRLQDVTLWADSIILKEDDRCFELLELSSCKEESMALIHLKTLSLGYDEEQAIKVFFELCYDSLVLGTADYLTVAERLFIWSAYETSLQGYSGLCSFWDDLKLAYDGIHGNPVKVEKQLLEYLCEMKA</sequence>
<dbReference type="GeneID" id="35869985"/>
<evidence type="ECO:0000313" key="1">
    <source>
        <dbReference type="EMBL" id="SFQ38245.1"/>
    </source>
</evidence>
<organism evidence="1 2">
    <name type="scientific">Enterovibrio norvegicus DSM 15893</name>
    <dbReference type="NCBI Taxonomy" id="1121869"/>
    <lineage>
        <taxon>Bacteria</taxon>
        <taxon>Pseudomonadati</taxon>
        <taxon>Pseudomonadota</taxon>
        <taxon>Gammaproteobacteria</taxon>
        <taxon>Vibrionales</taxon>
        <taxon>Vibrionaceae</taxon>
        <taxon>Enterovibrio</taxon>
    </lineage>
</organism>
<dbReference type="OrthoDB" id="2733321at2"/>
<evidence type="ECO:0000313" key="2">
    <source>
        <dbReference type="Proteomes" id="UP000182692"/>
    </source>
</evidence>
<protein>
    <submittedName>
        <fullName evidence="1">Uncharacterized protein</fullName>
    </submittedName>
</protein>
<gene>
    <name evidence="1" type="ORF">SAMN03084138_04917</name>
</gene>
<proteinExistence type="predicted"/>
<dbReference type="RefSeq" id="WP_074928992.1">
    <property type="nucleotide sequence ID" value="NZ_FOWR01000088.1"/>
</dbReference>
<accession>A0A1I5Y229</accession>
<dbReference type="AlphaFoldDB" id="A0A1I5Y229"/>
<dbReference type="EMBL" id="FOWR01000088">
    <property type="protein sequence ID" value="SFQ38245.1"/>
    <property type="molecule type" value="Genomic_DNA"/>
</dbReference>